<evidence type="ECO:0000313" key="2">
    <source>
        <dbReference type="WBParaSite" id="RSKR_0000619600.1"/>
    </source>
</evidence>
<name>A0AC35TZG7_9BILA</name>
<dbReference type="WBParaSite" id="RSKR_0000619600.1">
    <property type="protein sequence ID" value="RSKR_0000619600.1"/>
    <property type="gene ID" value="RSKR_0000619600"/>
</dbReference>
<dbReference type="Proteomes" id="UP000095286">
    <property type="component" value="Unplaced"/>
</dbReference>
<protein>
    <submittedName>
        <fullName evidence="2">Galectin</fullName>
    </submittedName>
</protein>
<organism evidence="1 2">
    <name type="scientific">Rhabditophanes sp. KR3021</name>
    <dbReference type="NCBI Taxonomy" id="114890"/>
    <lineage>
        <taxon>Eukaryota</taxon>
        <taxon>Metazoa</taxon>
        <taxon>Ecdysozoa</taxon>
        <taxon>Nematoda</taxon>
        <taxon>Chromadorea</taxon>
        <taxon>Rhabditida</taxon>
        <taxon>Tylenchina</taxon>
        <taxon>Panagrolaimomorpha</taxon>
        <taxon>Strongyloidoidea</taxon>
        <taxon>Alloionematidae</taxon>
        <taxon>Rhabditophanes</taxon>
    </lineage>
</organism>
<evidence type="ECO:0000313" key="1">
    <source>
        <dbReference type="Proteomes" id="UP000095286"/>
    </source>
</evidence>
<sequence length="209" mass="24644">MAIFIYRFCCYHFKKLKYTTQLNLRTQPHIRIVGQCHKGAKKFEVNLNTGSETTFHFNPRFNEKAIVRNSTKAGVWQKEERVEKDFPFHHDKVFTLDFVFHPDHLEVQYDGKHIIRFIFRDDPTTVNTLVIDGDLELHSVALYNATTNNLVNDYYHGEPQRSNTFNPQNQPSSYQTYPEFGNQPLPHHPQQPHPQQPHQHGGHHHHCHN</sequence>
<reference evidence="2" key="1">
    <citation type="submission" date="2016-11" db="UniProtKB">
        <authorList>
            <consortium name="WormBaseParasite"/>
        </authorList>
    </citation>
    <scope>IDENTIFICATION</scope>
    <source>
        <strain evidence="2">KR3021</strain>
    </source>
</reference>
<accession>A0AC35TZG7</accession>
<proteinExistence type="predicted"/>